<dbReference type="SUPFAM" id="SSF48371">
    <property type="entry name" value="ARM repeat"/>
    <property type="match status" value="1"/>
</dbReference>
<evidence type="ECO:0000256" key="4">
    <source>
        <dbReference type="ARBA" id="ARBA00022833"/>
    </source>
</evidence>
<dbReference type="Pfam" id="PF03098">
    <property type="entry name" value="An_peroxidase"/>
    <property type="match status" value="1"/>
</dbReference>
<dbReference type="Pfam" id="PF23556">
    <property type="entry name" value="TPR_Vps41"/>
    <property type="match status" value="1"/>
</dbReference>
<dbReference type="PROSITE" id="PS50292">
    <property type="entry name" value="PEROXIDASE_3"/>
    <property type="match status" value="1"/>
</dbReference>
<dbReference type="InterPro" id="IPR019791">
    <property type="entry name" value="Haem_peroxidase_animal"/>
</dbReference>
<dbReference type="FunFam" id="1.25.40.10:FF:001057">
    <property type="entry name" value="Vacuolar protein sorting-associated protein 41 homolog"/>
    <property type="match status" value="1"/>
</dbReference>
<accession>A0A8J2WF31</accession>
<dbReference type="GO" id="GO:0004601">
    <property type="term" value="F:peroxidase activity"/>
    <property type="evidence" value="ECO:0007669"/>
    <property type="project" value="UniProtKB-KW"/>
</dbReference>
<dbReference type="GO" id="GO:0020037">
    <property type="term" value="F:heme binding"/>
    <property type="evidence" value="ECO:0007669"/>
    <property type="project" value="InterPro"/>
</dbReference>
<dbReference type="Proteomes" id="UP000789390">
    <property type="component" value="Unassembled WGS sequence"/>
</dbReference>
<dbReference type="PANTHER" id="PTHR11475">
    <property type="entry name" value="OXIDASE/PEROXIDASE"/>
    <property type="match status" value="1"/>
</dbReference>
<dbReference type="SUPFAM" id="SSF57850">
    <property type="entry name" value="RING/U-box"/>
    <property type="match status" value="1"/>
</dbReference>
<feature type="domain" description="RING-type" evidence="11">
    <location>
        <begin position="1452"/>
        <end position="1494"/>
    </location>
</feature>
<evidence type="ECO:0000256" key="10">
    <source>
        <dbReference type="SAM" id="SignalP"/>
    </source>
</evidence>
<dbReference type="GO" id="GO:0005764">
    <property type="term" value="C:lysosome"/>
    <property type="evidence" value="ECO:0007669"/>
    <property type="project" value="UniProtKB-SubCell"/>
</dbReference>
<dbReference type="InterPro" id="IPR000547">
    <property type="entry name" value="Clathrin_H-chain/VPS_repeat"/>
</dbReference>
<evidence type="ECO:0000313" key="12">
    <source>
        <dbReference type="EMBL" id="CAH0104886.1"/>
    </source>
</evidence>
<dbReference type="InterPro" id="IPR011990">
    <property type="entry name" value="TPR-like_helical_dom_sf"/>
</dbReference>
<evidence type="ECO:0000259" key="11">
    <source>
        <dbReference type="PROSITE" id="PS50089"/>
    </source>
</evidence>
<keyword evidence="7" id="KW-0408">Iron</keyword>
<keyword evidence="5" id="KW-0458">Lysosome</keyword>
<dbReference type="GO" id="GO:0016192">
    <property type="term" value="P:vesicle-mediated transport"/>
    <property type="evidence" value="ECO:0007669"/>
    <property type="project" value="InterPro"/>
</dbReference>
<keyword evidence="2" id="KW-0560">Oxidoreductase</keyword>
<feature type="repeat" description="CHCR" evidence="9">
    <location>
        <begin position="1229"/>
        <end position="1373"/>
    </location>
</feature>
<dbReference type="InterPro" id="IPR057780">
    <property type="entry name" value="Beta-prop_Vps41"/>
</dbReference>
<gene>
    <name evidence="12" type="ORF">DGAL_LOCUS7815</name>
</gene>
<keyword evidence="13" id="KW-1185">Reference proteome</keyword>
<name>A0A8J2WF31_9CRUS</name>
<dbReference type="FunFam" id="2.130.10.10:FF:001507">
    <property type="entry name" value="Vacuolar protein sorting-associated protein 41 homolog"/>
    <property type="match status" value="1"/>
</dbReference>
<dbReference type="InterPro" id="IPR036322">
    <property type="entry name" value="WD40_repeat_dom_sf"/>
</dbReference>
<evidence type="ECO:0000256" key="9">
    <source>
        <dbReference type="PROSITE-ProRule" id="PRU01006"/>
    </source>
</evidence>
<dbReference type="SMART" id="SM00299">
    <property type="entry name" value="CLH"/>
    <property type="match status" value="1"/>
</dbReference>
<evidence type="ECO:0000256" key="5">
    <source>
        <dbReference type="ARBA" id="ARBA00023228"/>
    </source>
</evidence>
<dbReference type="GO" id="GO:0008270">
    <property type="term" value="F:zinc ion binding"/>
    <property type="evidence" value="ECO:0007669"/>
    <property type="project" value="UniProtKB-KW"/>
</dbReference>
<dbReference type="PROSITE" id="PS50236">
    <property type="entry name" value="CHCR"/>
    <property type="match status" value="1"/>
</dbReference>
<evidence type="ECO:0000256" key="7">
    <source>
        <dbReference type="PIRSR" id="PIRSR619791-2"/>
    </source>
</evidence>
<keyword evidence="3 8" id="KW-0863">Zinc-finger</keyword>
<evidence type="ECO:0000256" key="1">
    <source>
        <dbReference type="ARBA" id="ARBA00004371"/>
    </source>
</evidence>
<dbReference type="PANTHER" id="PTHR11475:SF114">
    <property type="entry name" value="PEROXIDASE-LIKE PROTEIN"/>
    <property type="match status" value="1"/>
</dbReference>
<dbReference type="EMBL" id="CAKKLH010000157">
    <property type="protein sequence ID" value="CAH0104886.1"/>
    <property type="molecule type" value="Genomic_DNA"/>
</dbReference>
<sequence>MTPIVFIVVTLLASTLSLADETSFNRQISPLPSNITCDPTYKYRSFDGSCNNLLNPRFGQAGTIFQRLIGPANYADGISKIRFSQSDPVQAVPLPSTRLITTTVTVNESVSNPDVSFMTMQWGQFLDHDLAKITQFPVAGGCCDGGRFGNVTANPNPECLHILVPSNDPVYTNANCINMIRSNYGVYLNGSTPTAREQINSLTHWIDGSQIYGSSNTTAQFLRNTTSKRGLMNISLKNGKVLLPLNNNCCTDNTNTCAEAASCFVAGDSRVKEQTLITVMHTLWLREHNRVANLLYAKYGANKTDEFYFQEARRIVIAELQHITYNEFLPVIIGPAAQFTGPYNNKINSALFNEFTTAAYRMGHSLIRSFIRLYEADGTRSNQSYLLGTSFGTATRLLNPNFIDNAIRGLLKSPAQTVDECFADDITSQLLKTPTALLGGDLISINMQRGRDHGLPNYITARKIALKASGSLPTTFDALNSTTSPETITYFKKVYRSVDDIDLYIGGVTEKPLSGSLVGPTFSYIIAKQFENLRQSDRFFYTDSTQSVSFTSNQLTELKKVTLARIICDNSDGTVTQVQPLAFRTPTGTNKPIPCASTPQMDFANQFQEFLISLKMARCIGALENGEGGKLIIDDIMTSNHWVNMEETVNSKLEQQDFVEQAAEMSHSFVADDDDEEEEVEPKLKYERLSNDITVILKKDAASCIAVHPKFMCLGTNWGALHLLDHLGHSSQQQEFPTHGMAIQMVDIDSGGDYIGSCSNDGKVMVSGLYSTENCHTLMLDRPVKAIALDPLYYKSGSGRRFVTGDDRLILHEKVFLSRLKSTTLFEGEGEITNIKWRNRFLAWASTTGVRVFDMSVRRVISLVKKDISSGINPENYRCVLYWKDDLTLVVAWADDVKVCVIRRRPDADAERLNLPTHYVEIVSMFIIDSFVAGAGWLGNHLALLVVPKDEELSGKGQRPQMKLVEPHQESYNEISADVLSIRGFQEYSCNEYHLECLAEEGQFFIVSPKDVVLAKPRNPDDHVQWLMEHQKYEEAMEAVTGPQARELKCHSVLQVGRTYLDFLLSKGEFQMAAKLCVKILGKEKNLWEEEVFKFARLHQLRAVTPYLPRGECRLDPHIYEMVLFEFLKTESAGFLRLVREWSPTLYNIAAVMNAVLEHILRHDPDDTTLLEALAILYSHEKKYDRALAMYLKLQHADVFRLIAQHQLFTTVHDKILALMELDVNQACALFLEHSEHIPSDIVVSRLQTKPQLLFKYLDALYLKEPKDGSRKYHGQLVSLYAEYAQEKLLSFLRSSDYYPIQDALDTCQQRGYIPEMIFLLARMGNTRDALRLIMGQLNDIDQAIEFCKTYDDPELWEQLIGYSLAKPEFVNVLLRNIGTHVDPRLLIQRIEYGVEVPGLRDSLVKILHDYNLQISLQEESQKILVSDCFSLHERLVRIHQRGMAIRDDQICGACHQKVIVSDTRKPTTGMVVFFCRHAFHTDCLNTVDTCPICYAMKLKPNAGIPEKLRKP</sequence>
<dbReference type="InterPro" id="IPR057779">
    <property type="entry name" value="Znf_RING_Vps41"/>
</dbReference>
<dbReference type="PRINTS" id="PR00457">
    <property type="entry name" value="ANPEROXIDASE"/>
</dbReference>
<dbReference type="GO" id="GO:0006886">
    <property type="term" value="P:intracellular protein transport"/>
    <property type="evidence" value="ECO:0007669"/>
    <property type="project" value="UniProtKB-UniRule"/>
</dbReference>
<keyword evidence="7" id="KW-0479">Metal-binding</keyword>
<dbReference type="InterPro" id="IPR001841">
    <property type="entry name" value="Znf_RING"/>
</dbReference>
<dbReference type="SUPFAM" id="SSF50978">
    <property type="entry name" value="WD40 repeat-like"/>
    <property type="match status" value="1"/>
</dbReference>
<dbReference type="Pfam" id="PF23411">
    <property type="entry name" value="Beta-prop_Vps41"/>
    <property type="match status" value="1"/>
</dbReference>
<organism evidence="12 13">
    <name type="scientific">Daphnia galeata</name>
    <dbReference type="NCBI Taxonomy" id="27404"/>
    <lineage>
        <taxon>Eukaryota</taxon>
        <taxon>Metazoa</taxon>
        <taxon>Ecdysozoa</taxon>
        <taxon>Arthropoda</taxon>
        <taxon>Crustacea</taxon>
        <taxon>Branchiopoda</taxon>
        <taxon>Diplostraca</taxon>
        <taxon>Cladocera</taxon>
        <taxon>Anomopoda</taxon>
        <taxon>Daphniidae</taxon>
        <taxon>Daphnia</taxon>
    </lineage>
</organism>
<dbReference type="CDD" id="cd09823">
    <property type="entry name" value="peroxinectin_like"/>
    <property type="match status" value="1"/>
</dbReference>
<dbReference type="GO" id="GO:0006979">
    <property type="term" value="P:response to oxidative stress"/>
    <property type="evidence" value="ECO:0007669"/>
    <property type="project" value="InterPro"/>
</dbReference>
<dbReference type="InterPro" id="IPR016024">
    <property type="entry name" value="ARM-type_fold"/>
</dbReference>
<keyword evidence="10" id="KW-0732">Signal</keyword>
<proteinExistence type="predicted"/>
<evidence type="ECO:0000256" key="6">
    <source>
        <dbReference type="ARBA" id="ARBA00029538"/>
    </source>
</evidence>
<feature type="binding site" description="axial binding residue" evidence="7">
    <location>
        <position position="364"/>
    </location>
    <ligand>
        <name>heme b</name>
        <dbReference type="ChEBI" id="CHEBI:60344"/>
    </ligand>
    <ligandPart>
        <name>Fe</name>
        <dbReference type="ChEBI" id="CHEBI:18248"/>
    </ligandPart>
</feature>
<dbReference type="PROSITE" id="PS50089">
    <property type="entry name" value="ZF_RING_2"/>
    <property type="match status" value="1"/>
</dbReference>
<comment type="subcellular location">
    <subcellularLocation>
        <location evidence="1">Lysosome</location>
    </subcellularLocation>
</comment>
<evidence type="ECO:0000256" key="2">
    <source>
        <dbReference type="ARBA" id="ARBA00022559"/>
    </source>
</evidence>
<dbReference type="Gene3D" id="1.25.40.10">
    <property type="entry name" value="Tetratricopeptide repeat domain"/>
    <property type="match status" value="1"/>
</dbReference>
<dbReference type="OrthoDB" id="244107at2759"/>
<dbReference type="Gene3D" id="1.10.640.10">
    <property type="entry name" value="Haem peroxidase domain superfamily, animal type"/>
    <property type="match status" value="1"/>
</dbReference>
<keyword evidence="2" id="KW-0575">Peroxidase</keyword>
<protein>
    <recommendedName>
        <fullName evidence="6">Vacuolar protein sorting-associated protein 41 homolog</fullName>
    </recommendedName>
</protein>
<dbReference type="InterPro" id="IPR037120">
    <property type="entry name" value="Haem_peroxidase_sf_animal"/>
</dbReference>
<dbReference type="SUPFAM" id="SSF48113">
    <property type="entry name" value="Heme-dependent peroxidases"/>
    <property type="match status" value="1"/>
</dbReference>
<dbReference type="InterPro" id="IPR010255">
    <property type="entry name" value="Haem_peroxidase_sf"/>
</dbReference>
<evidence type="ECO:0000313" key="13">
    <source>
        <dbReference type="Proteomes" id="UP000789390"/>
    </source>
</evidence>
<dbReference type="InterPro" id="IPR015943">
    <property type="entry name" value="WD40/YVTN_repeat-like_dom_sf"/>
</dbReference>
<evidence type="ECO:0000256" key="8">
    <source>
        <dbReference type="PROSITE-ProRule" id="PRU00175"/>
    </source>
</evidence>
<feature type="chain" id="PRO_5035192913" description="Vacuolar protein sorting-associated protein 41 homolog" evidence="10">
    <location>
        <begin position="20"/>
        <end position="1512"/>
    </location>
</feature>
<dbReference type="FunFam" id="1.10.640.10:FF:000014">
    <property type="entry name" value="Uncharacterized protein"/>
    <property type="match status" value="1"/>
</dbReference>
<dbReference type="Gene3D" id="2.130.10.10">
    <property type="entry name" value="YVTN repeat-like/Quinoprotein amine dehydrogenase"/>
    <property type="match status" value="1"/>
</dbReference>
<dbReference type="GO" id="GO:0016050">
    <property type="term" value="P:vesicle organization"/>
    <property type="evidence" value="ECO:0007669"/>
    <property type="project" value="UniProtKB-ARBA"/>
</dbReference>
<dbReference type="Pfam" id="PF23555">
    <property type="entry name" value="zf-RING_Vps41"/>
    <property type="match status" value="1"/>
</dbReference>
<dbReference type="CDD" id="cd16690">
    <property type="entry name" value="RING-H2_Vps41"/>
    <property type="match status" value="1"/>
</dbReference>
<evidence type="ECO:0000256" key="3">
    <source>
        <dbReference type="ARBA" id="ARBA00022771"/>
    </source>
</evidence>
<keyword evidence="7" id="KW-0349">Heme</keyword>
<comment type="caution">
    <text evidence="12">The sequence shown here is derived from an EMBL/GenBank/DDBJ whole genome shotgun (WGS) entry which is preliminary data.</text>
</comment>
<feature type="signal peptide" evidence="10">
    <location>
        <begin position="1"/>
        <end position="19"/>
    </location>
</feature>
<reference evidence="12" key="1">
    <citation type="submission" date="2021-11" db="EMBL/GenBank/DDBJ databases">
        <authorList>
            <person name="Schell T."/>
        </authorList>
    </citation>
    <scope>NUCLEOTIDE SEQUENCE</scope>
    <source>
        <strain evidence="12">M5</strain>
    </source>
</reference>
<dbReference type="SMART" id="SM00184">
    <property type="entry name" value="RING"/>
    <property type="match status" value="1"/>
</dbReference>
<keyword evidence="4" id="KW-0862">Zinc</keyword>